<organism evidence="1 2">
    <name type="scientific">Yarrowia lipolytica</name>
    <name type="common">Candida lipolytica</name>
    <dbReference type="NCBI Taxonomy" id="4952"/>
    <lineage>
        <taxon>Eukaryota</taxon>
        <taxon>Fungi</taxon>
        <taxon>Dikarya</taxon>
        <taxon>Ascomycota</taxon>
        <taxon>Saccharomycotina</taxon>
        <taxon>Dipodascomycetes</taxon>
        <taxon>Dipodascales</taxon>
        <taxon>Dipodascales incertae sedis</taxon>
        <taxon>Yarrowia</taxon>
    </lineage>
</organism>
<dbReference type="Proteomes" id="UP000182444">
    <property type="component" value="Chromosome 1A"/>
</dbReference>
<evidence type="ECO:0000313" key="2">
    <source>
        <dbReference type="Proteomes" id="UP000182444"/>
    </source>
</evidence>
<name>A0A1D8N3X8_YARLL</name>
<gene>
    <name evidence="1" type="ORF">YALI1_A06102g</name>
</gene>
<reference evidence="1 2" key="1">
    <citation type="journal article" date="2016" name="PLoS ONE">
        <title>Sequence Assembly of Yarrowia lipolytica Strain W29/CLIB89 Shows Transposable Element Diversity.</title>
        <authorList>
            <person name="Magnan C."/>
            <person name="Yu J."/>
            <person name="Chang I."/>
            <person name="Jahn E."/>
            <person name="Kanomata Y."/>
            <person name="Wu J."/>
            <person name="Zeller M."/>
            <person name="Oakes M."/>
            <person name="Baldi P."/>
            <person name="Sandmeyer S."/>
        </authorList>
    </citation>
    <scope>NUCLEOTIDE SEQUENCE [LARGE SCALE GENOMIC DNA]</scope>
    <source>
        <strain evidence="2">CLIB89(W29)</strain>
    </source>
</reference>
<proteinExistence type="predicted"/>
<evidence type="ECO:0000313" key="1">
    <source>
        <dbReference type="EMBL" id="AOW00310.1"/>
    </source>
</evidence>
<protein>
    <submittedName>
        <fullName evidence="1">Uncharacterized protein</fullName>
    </submittedName>
</protein>
<accession>A0A1D8N3X8</accession>
<dbReference type="EMBL" id="CP017553">
    <property type="protein sequence ID" value="AOW00310.1"/>
    <property type="molecule type" value="Genomic_DNA"/>
</dbReference>
<sequence length="94" mass="10550">MNYPDCSPGLKNGVNIPATWSSPQRPTFLYTDLHPPFDMHDFGATGNLSGAINSHRRLDLIFRVSMHFSSFFRPVVGYPKFPFGNTLSVSEEQS</sequence>
<dbReference type="RefSeq" id="XP_068137753.1">
    <property type="nucleotide sequence ID" value="XM_068281652.1"/>
</dbReference>
<dbReference type="VEuPathDB" id="FungiDB:YALI1_A06102g"/>
<dbReference type="GeneID" id="94582313"/>
<dbReference type="AlphaFoldDB" id="A0A1D8N3X8"/>